<keyword evidence="2" id="KW-1185">Reference proteome</keyword>
<evidence type="ECO:0000313" key="2">
    <source>
        <dbReference type="Proteomes" id="UP000029413"/>
    </source>
</evidence>
<dbReference type="EMBL" id="CP007782">
    <property type="protein sequence ID" value="AIO30677.1"/>
    <property type="molecule type" value="Genomic_DNA"/>
</dbReference>
<organism evidence="1 2">
    <name type="scientific">Burkholderia cenocepacia</name>
    <dbReference type="NCBI Taxonomy" id="95486"/>
    <lineage>
        <taxon>Bacteria</taxon>
        <taxon>Pseudomonadati</taxon>
        <taxon>Pseudomonadota</taxon>
        <taxon>Betaproteobacteria</taxon>
        <taxon>Burkholderiales</taxon>
        <taxon>Burkholderiaceae</taxon>
        <taxon>Burkholderia</taxon>
        <taxon>Burkholderia cepacia complex</taxon>
    </lineage>
</organism>
<dbReference type="AlphaFoldDB" id="A0AAN0RMY0"/>
<sequence length="71" mass="7576">MPMSIRGAQGDSGTTSRVDAEALRSEIEAQCQSLVDAGIAFWRINDNGDAELQMVSGEAYLLGEAGVTRCR</sequence>
<protein>
    <submittedName>
        <fullName evidence="1">Uncharacterized protein</fullName>
    </submittedName>
</protein>
<evidence type="ECO:0000313" key="1">
    <source>
        <dbReference type="EMBL" id="AIO30677.1"/>
    </source>
</evidence>
<accession>A0AAN0RMY0</accession>
<name>A0AAN0RMY0_9BURK</name>
<proteinExistence type="predicted"/>
<reference evidence="1 2" key="1">
    <citation type="submission" date="2014-05" db="EMBL/GenBank/DDBJ databases">
        <authorList>
            <person name="Bishop-Lilly K.A."/>
            <person name="Broomall S.M."/>
            <person name="Chain P.S."/>
            <person name="Chertkov O."/>
            <person name="Coyne S.R."/>
            <person name="Daligault H.E."/>
            <person name="Davenport K.W."/>
            <person name="Erkkila T."/>
            <person name="Frey K.G."/>
            <person name="Gibbons H.S."/>
            <person name="Gu W."/>
            <person name="Jaissle J."/>
            <person name="Johnson S.L."/>
            <person name="Koroleva G.I."/>
            <person name="Ladner J.T."/>
            <person name="Lo C.-C."/>
            <person name="Minogue T.D."/>
            <person name="Munk C."/>
            <person name="Palacios G.F."/>
            <person name="Redden C.L."/>
            <person name="Rosenzweig C.N."/>
            <person name="Scholz M.B."/>
            <person name="Teshima H."/>
            <person name="Xu Y."/>
        </authorList>
    </citation>
    <scope>NUCLEOTIDE SEQUENCE [LARGE SCALE GENOMIC DNA]</scope>
    <source>
        <strain evidence="1 2">DDS 22E-1</strain>
    </source>
</reference>
<dbReference type="Proteomes" id="UP000029413">
    <property type="component" value="Chromosome 3"/>
</dbReference>
<gene>
    <name evidence="1" type="ORF">DM39_6634</name>
</gene>
<dbReference type="KEGG" id="bcen:DM39_6634"/>